<name>A0A5C7F358_9BACT</name>
<dbReference type="EMBL" id="VOXD01000061">
    <property type="protein sequence ID" value="TXF83356.1"/>
    <property type="molecule type" value="Genomic_DNA"/>
</dbReference>
<feature type="domain" description="N-acetyltransferase" evidence="1">
    <location>
        <begin position="3"/>
        <end position="160"/>
    </location>
</feature>
<dbReference type="Proteomes" id="UP000321907">
    <property type="component" value="Unassembled WGS sequence"/>
</dbReference>
<proteinExistence type="predicted"/>
<dbReference type="Gene3D" id="3.40.630.30">
    <property type="match status" value="1"/>
</dbReference>
<reference evidence="2 3" key="1">
    <citation type="submission" date="2019-08" db="EMBL/GenBank/DDBJ databases">
        <title>Lewinella sp. strain SSH13 Genome sequencing and assembly.</title>
        <authorList>
            <person name="Kim I."/>
        </authorList>
    </citation>
    <scope>NUCLEOTIDE SEQUENCE [LARGE SCALE GENOMIC DNA]</scope>
    <source>
        <strain evidence="2 3">SSH13</strain>
    </source>
</reference>
<keyword evidence="2" id="KW-0808">Transferase</keyword>
<sequence length="160" mass="18359">MNLTFHPLENTTTSFFHELFHSSFYKPPGEPALPFEAIRNPEFRRYYEYWGKEGDLGFIVQKDGEEIGAIWSRRFAKEEPGYGFVADDVSEFGIAIKKSERSGGIGKKLMSHFLDALRERGDKQVSLSVHGDNNAAQWYQRMGFRTVAFDGKTMTMVMDL</sequence>
<dbReference type="OrthoDB" id="9790865at2"/>
<evidence type="ECO:0000259" key="1">
    <source>
        <dbReference type="PROSITE" id="PS51186"/>
    </source>
</evidence>
<dbReference type="InterPro" id="IPR016181">
    <property type="entry name" value="Acyl_CoA_acyltransferase"/>
</dbReference>
<organism evidence="2 3">
    <name type="scientific">Neolewinella aurantiaca</name>
    <dbReference type="NCBI Taxonomy" id="2602767"/>
    <lineage>
        <taxon>Bacteria</taxon>
        <taxon>Pseudomonadati</taxon>
        <taxon>Bacteroidota</taxon>
        <taxon>Saprospiria</taxon>
        <taxon>Saprospirales</taxon>
        <taxon>Lewinellaceae</taxon>
        <taxon>Neolewinella</taxon>
    </lineage>
</organism>
<dbReference type="GO" id="GO:0016747">
    <property type="term" value="F:acyltransferase activity, transferring groups other than amino-acyl groups"/>
    <property type="evidence" value="ECO:0007669"/>
    <property type="project" value="InterPro"/>
</dbReference>
<dbReference type="RefSeq" id="WP_147932871.1">
    <property type="nucleotide sequence ID" value="NZ_VOXD01000061.1"/>
</dbReference>
<gene>
    <name evidence="2" type="ORF">FUA23_21645</name>
</gene>
<dbReference type="SUPFAM" id="SSF55729">
    <property type="entry name" value="Acyl-CoA N-acyltransferases (Nat)"/>
    <property type="match status" value="1"/>
</dbReference>
<dbReference type="PROSITE" id="PS51186">
    <property type="entry name" value="GNAT"/>
    <property type="match status" value="1"/>
</dbReference>
<dbReference type="AlphaFoldDB" id="A0A5C7F358"/>
<accession>A0A5C7F358</accession>
<comment type="caution">
    <text evidence="2">The sequence shown here is derived from an EMBL/GenBank/DDBJ whole genome shotgun (WGS) entry which is preliminary data.</text>
</comment>
<evidence type="ECO:0000313" key="2">
    <source>
        <dbReference type="EMBL" id="TXF83356.1"/>
    </source>
</evidence>
<evidence type="ECO:0000313" key="3">
    <source>
        <dbReference type="Proteomes" id="UP000321907"/>
    </source>
</evidence>
<dbReference type="CDD" id="cd04301">
    <property type="entry name" value="NAT_SF"/>
    <property type="match status" value="1"/>
</dbReference>
<keyword evidence="3" id="KW-1185">Reference proteome</keyword>
<protein>
    <submittedName>
        <fullName evidence="2">GNAT family N-acetyltransferase</fullName>
    </submittedName>
</protein>
<dbReference type="Pfam" id="PF00583">
    <property type="entry name" value="Acetyltransf_1"/>
    <property type="match status" value="1"/>
</dbReference>
<dbReference type="InterPro" id="IPR000182">
    <property type="entry name" value="GNAT_dom"/>
</dbReference>